<accession>A0A450TSS8</accession>
<dbReference type="EMBL" id="CAADFE010000028">
    <property type="protein sequence ID" value="VFJ71626.1"/>
    <property type="molecule type" value="Genomic_DNA"/>
</dbReference>
<sequence>MVPGGSQGIFDGGNAVGACFEHRLPLLGRQVDEEGHSCENFLEGSLDVGEQEACIDVLVWSRGGSLGLG</sequence>
<protein>
    <submittedName>
        <fullName evidence="1">Uncharacterized protein</fullName>
    </submittedName>
</protein>
<name>A0A450TSS8_9GAMM</name>
<reference evidence="1" key="1">
    <citation type="submission" date="2019-02" db="EMBL/GenBank/DDBJ databases">
        <authorList>
            <person name="Gruber-Vodicka R. H."/>
            <person name="Seah K. B. B."/>
        </authorList>
    </citation>
    <scope>NUCLEOTIDE SEQUENCE</scope>
    <source>
        <strain evidence="1">BECK_BZ131</strain>
    </source>
</reference>
<evidence type="ECO:0000313" key="1">
    <source>
        <dbReference type="EMBL" id="VFJ71626.1"/>
    </source>
</evidence>
<organism evidence="1">
    <name type="scientific">Candidatus Kentrum sp. FW</name>
    <dbReference type="NCBI Taxonomy" id="2126338"/>
    <lineage>
        <taxon>Bacteria</taxon>
        <taxon>Pseudomonadati</taxon>
        <taxon>Pseudomonadota</taxon>
        <taxon>Gammaproteobacteria</taxon>
        <taxon>Candidatus Kentrum</taxon>
    </lineage>
</organism>
<proteinExistence type="predicted"/>
<gene>
    <name evidence="1" type="ORF">BECKFW1821C_GA0114237_10287</name>
</gene>
<dbReference type="AlphaFoldDB" id="A0A450TSS8"/>